<feature type="non-terminal residue" evidence="2">
    <location>
        <position position="529"/>
    </location>
</feature>
<evidence type="ECO:0000256" key="1">
    <source>
        <dbReference type="SAM" id="MobiDB-lite"/>
    </source>
</evidence>
<gene>
    <name evidence="2" type="ORF">TRIVIDRAFT_68291</name>
</gene>
<feature type="compositionally biased region" description="Polar residues" evidence="1">
    <location>
        <begin position="475"/>
        <end position="489"/>
    </location>
</feature>
<evidence type="ECO:0000313" key="2">
    <source>
        <dbReference type="EMBL" id="EHK18256.1"/>
    </source>
</evidence>
<protein>
    <recommendedName>
        <fullName evidence="4">Ankyrin 2,3/unc44</fullName>
    </recommendedName>
</protein>
<dbReference type="Proteomes" id="UP000007115">
    <property type="component" value="Unassembled WGS sequence"/>
</dbReference>
<dbReference type="AlphaFoldDB" id="G9N3S6"/>
<feature type="compositionally biased region" description="Low complexity" evidence="1">
    <location>
        <begin position="517"/>
        <end position="529"/>
    </location>
</feature>
<accession>G9N3S6</accession>
<dbReference type="VEuPathDB" id="FungiDB:TRIVIDRAFT_68291"/>
<sequence>MPATSSVGGEAPTYTAEDLLSLDDGQLVEFLKRCSCPTGGYDISSASGFFTMLESRRNELCKRLTTVVDQIENANTPAPLDIDTLMERLASVADGPNDLREYKLPEWSEDLESTMSPSTPKFEELELMCLEELLQHGGRPVIRDIASLTSLTEKERKRLPWVHDPLFTEEVPRIFSRQADRWWDFMKWQADNRGPEAGDYGVSAYVATHLRRFSLSTDMSQSSELEDSLRRMWEVKMKRLEFPDPSLPAYQEAVKKRLASHHFTQEFRLEADPRKQDAWTTWVEYLNFEYWETDRLTASLGATERGYHDAWDNFRRIDTPQPSANFGARQEFYKDAPPEDLPLEFQLEQTRRSLEALQRRTDTFIRDTARHRRKEEAIHHQLILTRWIREQLRVIKAETAQQGTTGDPDQRKSPACKKRKNENQEASVEEGGRSVKRSKQDSDSGQDPVQQPARERPEDSIKAATFKGSARQLLSPRQTAHPQTNANSASHKRQSSSRRSCTAAMASSSPIRRRSQRLQAQLQEQLQER</sequence>
<feature type="region of interest" description="Disordered" evidence="1">
    <location>
        <begin position="399"/>
        <end position="529"/>
    </location>
</feature>
<dbReference type="eggNOG" id="ENOG502T4PS">
    <property type="taxonomic scope" value="Eukaryota"/>
</dbReference>
<reference evidence="2 3" key="1">
    <citation type="journal article" date="2011" name="Genome Biol.">
        <title>Comparative genome sequence analysis underscores mycoparasitism as the ancestral life style of Trichoderma.</title>
        <authorList>
            <person name="Kubicek C.P."/>
            <person name="Herrera-Estrella A."/>
            <person name="Seidl-Seiboth V."/>
            <person name="Martinez D.A."/>
            <person name="Druzhinina I.S."/>
            <person name="Thon M."/>
            <person name="Zeilinger S."/>
            <person name="Casas-Flores S."/>
            <person name="Horwitz B.A."/>
            <person name="Mukherjee P.K."/>
            <person name="Mukherjee M."/>
            <person name="Kredics L."/>
            <person name="Alcaraz L.D."/>
            <person name="Aerts A."/>
            <person name="Antal Z."/>
            <person name="Atanasova L."/>
            <person name="Cervantes-Badillo M.G."/>
            <person name="Challacombe J."/>
            <person name="Chertkov O."/>
            <person name="McCluskey K."/>
            <person name="Coulpier F."/>
            <person name="Deshpande N."/>
            <person name="von Doehren H."/>
            <person name="Ebbole D.J."/>
            <person name="Esquivel-Naranjo E.U."/>
            <person name="Fekete E."/>
            <person name="Flipphi M."/>
            <person name="Glaser F."/>
            <person name="Gomez-Rodriguez E.Y."/>
            <person name="Gruber S."/>
            <person name="Han C."/>
            <person name="Henrissat B."/>
            <person name="Hermosa R."/>
            <person name="Hernandez-Onate M."/>
            <person name="Karaffa L."/>
            <person name="Kosti I."/>
            <person name="Le Crom S."/>
            <person name="Lindquist E."/>
            <person name="Lucas S."/>
            <person name="Luebeck M."/>
            <person name="Luebeck P.S."/>
            <person name="Margeot A."/>
            <person name="Metz B."/>
            <person name="Misra M."/>
            <person name="Nevalainen H."/>
            <person name="Omann M."/>
            <person name="Packer N."/>
            <person name="Perrone G."/>
            <person name="Uresti-Rivera E.E."/>
            <person name="Salamov A."/>
            <person name="Schmoll M."/>
            <person name="Seiboth B."/>
            <person name="Shapiro H."/>
            <person name="Sukno S."/>
            <person name="Tamayo-Ramos J.A."/>
            <person name="Tisch D."/>
            <person name="Wiest A."/>
            <person name="Wilkinson H.H."/>
            <person name="Zhang M."/>
            <person name="Coutinho P.M."/>
            <person name="Kenerley C.M."/>
            <person name="Monte E."/>
            <person name="Baker S.E."/>
            <person name="Grigoriev I.V."/>
        </authorList>
    </citation>
    <scope>NUCLEOTIDE SEQUENCE [LARGE SCALE GENOMIC DNA]</scope>
    <source>
        <strain evidence="3">Gv29-8 / FGSC 10586</strain>
    </source>
</reference>
<dbReference type="OrthoDB" id="5419928at2759"/>
<dbReference type="HOGENOM" id="CLU_024884_0_0_1"/>
<keyword evidence="3" id="KW-1185">Reference proteome</keyword>
<dbReference type="InParanoid" id="G9N3S6"/>
<feature type="compositionally biased region" description="Basic and acidic residues" evidence="1">
    <location>
        <begin position="430"/>
        <end position="442"/>
    </location>
</feature>
<comment type="caution">
    <text evidence="2">The sequence shown here is derived from an EMBL/GenBank/DDBJ whole genome shotgun (WGS) entry which is preliminary data.</text>
</comment>
<evidence type="ECO:0008006" key="4">
    <source>
        <dbReference type="Google" id="ProtNLM"/>
    </source>
</evidence>
<dbReference type="GeneID" id="25797068"/>
<dbReference type="STRING" id="413071.G9N3S6"/>
<organism evidence="2 3">
    <name type="scientific">Hypocrea virens (strain Gv29-8 / FGSC 10586)</name>
    <name type="common">Gliocladium virens</name>
    <name type="synonym">Trichoderma virens</name>
    <dbReference type="NCBI Taxonomy" id="413071"/>
    <lineage>
        <taxon>Eukaryota</taxon>
        <taxon>Fungi</taxon>
        <taxon>Dikarya</taxon>
        <taxon>Ascomycota</taxon>
        <taxon>Pezizomycotina</taxon>
        <taxon>Sordariomycetes</taxon>
        <taxon>Hypocreomycetidae</taxon>
        <taxon>Hypocreales</taxon>
        <taxon>Hypocreaceae</taxon>
        <taxon>Trichoderma</taxon>
    </lineage>
</organism>
<feature type="compositionally biased region" description="Polar residues" evidence="1">
    <location>
        <begin position="497"/>
        <end position="510"/>
    </location>
</feature>
<name>G9N3S6_HYPVG</name>
<dbReference type="EMBL" id="ABDF02000086">
    <property type="protein sequence ID" value="EHK18256.1"/>
    <property type="molecule type" value="Genomic_DNA"/>
</dbReference>
<dbReference type="RefSeq" id="XP_013952458.1">
    <property type="nucleotide sequence ID" value="XM_014096983.1"/>
</dbReference>
<proteinExistence type="predicted"/>
<dbReference type="OMA" id="TWVEYLN"/>
<evidence type="ECO:0000313" key="3">
    <source>
        <dbReference type="Proteomes" id="UP000007115"/>
    </source>
</evidence>